<dbReference type="EMBL" id="GBRH01277514">
    <property type="protein sequence ID" value="JAD20381.1"/>
    <property type="molecule type" value="Transcribed_RNA"/>
</dbReference>
<protein>
    <submittedName>
        <fullName evidence="2">Uncharacterized protein</fullName>
    </submittedName>
</protein>
<reference evidence="2" key="1">
    <citation type="submission" date="2014-09" db="EMBL/GenBank/DDBJ databases">
        <authorList>
            <person name="Magalhaes I.L.F."/>
            <person name="Oliveira U."/>
            <person name="Santos F.R."/>
            <person name="Vidigal T.H.D.A."/>
            <person name="Brescovit A.D."/>
            <person name="Santos A.J."/>
        </authorList>
    </citation>
    <scope>NUCLEOTIDE SEQUENCE</scope>
    <source>
        <tissue evidence="2">Shoot tissue taken approximately 20 cm above the soil surface</tissue>
    </source>
</reference>
<proteinExistence type="predicted"/>
<feature type="region of interest" description="Disordered" evidence="1">
    <location>
        <begin position="1"/>
        <end position="59"/>
    </location>
</feature>
<organism evidence="2">
    <name type="scientific">Arundo donax</name>
    <name type="common">Giant reed</name>
    <name type="synonym">Donax arundinaceus</name>
    <dbReference type="NCBI Taxonomy" id="35708"/>
    <lineage>
        <taxon>Eukaryota</taxon>
        <taxon>Viridiplantae</taxon>
        <taxon>Streptophyta</taxon>
        <taxon>Embryophyta</taxon>
        <taxon>Tracheophyta</taxon>
        <taxon>Spermatophyta</taxon>
        <taxon>Magnoliopsida</taxon>
        <taxon>Liliopsida</taxon>
        <taxon>Poales</taxon>
        <taxon>Poaceae</taxon>
        <taxon>PACMAD clade</taxon>
        <taxon>Arundinoideae</taxon>
        <taxon>Arundineae</taxon>
        <taxon>Arundo</taxon>
    </lineage>
</organism>
<evidence type="ECO:0000256" key="1">
    <source>
        <dbReference type="SAM" id="MobiDB-lite"/>
    </source>
</evidence>
<evidence type="ECO:0000313" key="2">
    <source>
        <dbReference type="EMBL" id="JAD20381.1"/>
    </source>
</evidence>
<sequence length="59" mass="5939">MPHAAPTSLAGLVPVSDPRRAPPRSRVGSNPIESPTDRIGCAGAAPRPGRVASRAISVG</sequence>
<dbReference type="AlphaFoldDB" id="A0A0A8Y2I6"/>
<name>A0A0A8Y2I6_ARUDO</name>
<accession>A0A0A8Y2I6</accession>
<reference evidence="2" key="2">
    <citation type="journal article" date="2015" name="Data Brief">
        <title>Shoot transcriptome of the giant reed, Arundo donax.</title>
        <authorList>
            <person name="Barrero R.A."/>
            <person name="Guerrero F.D."/>
            <person name="Moolhuijzen P."/>
            <person name="Goolsby J.A."/>
            <person name="Tidwell J."/>
            <person name="Bellgard S.E."/>
            <person name="Bellgard M.I."/>
        </authorList>
    </citation>
    <scope>NUCLEOTIDE SEQUENCE</scope>
    <source>
        <tissue evidence="2">Shoot tissue taken approximately 20 cm above the soil surface</tissue>
    </source>
</reference>